<gene>
    <name evidence="2" type="ORF">OG2516_09610</name>
</gene>
<name>Q2CCY2_OCEGH</name>
<keyword evidence="1" id="KW-0732">Signal</keyword>
<evidence type="ECO:0000313" key="2">
    <source>
        <dbReference type="EMBL" id="EAR50491.1"/>
    </source>
</evidence>
<feature type="chain" id="PRO_5004207197" evidence="1">
    <location>
        <begin position="21"/>
        <end position="150"/>
    </location>
</feature>
<evidence type="ECO:0000256" key="1">
    <source>
        <dbReference type="SAM" id="SignalP"/>
    </source>
</evidence>
<dbReference type="RefSeq" id="WP_007255443.1">
    <property type="nucleotide sequence ID" value="NZ_CH724107.1"/>
</dbReference>
<feature type="signal peptide" evidence="1">
    <location>
        <begin position="1"/>
        <end position="20"/>
    </location>
</feature>
<dbReference type="AlphaFoldDB" id="Q2CCY2"/>
<dbReference type="STRING" id="314256.OG2516_09610"/>
<organism evidence="2 3">
    <name type="scientific">Oceanicola granulosus (strain ATCC BAA-861 / DSM 15982 / KCTC 12143 / HTCC2516)</name>
    <dbReference type="NCBI Taxonomy" id="314256"/>
    <lineage>
        <taxon>Bacteria</taxon>
        <taxon>Pseudomonadati</taxon>
        <taxon>Pseudomonadota</taxon>
        <taxon>Alphaproteobacteria</taxon>
        <taxon>Rhodobacterales</taxon>
        <taxon>Roseobacteraceae</taxon>
        <taxon>Oceanicola</taxon>
    </lineage>
</organism>
<dbReference type="EMBL" id="AAOT01000027">
    <property type="protein sequence ID" value="EAR50491.1"/>
    <property type="molecule type" value="Genomic_DNA"/>
</dbReference>
<accession>Q2CCY2</accession>
<sequence length="150" mass="16559">MLKPIATAFCTLLTANMALAPGEASADHRYDLYPPTYHLGDSLYDLYEYDDESSPIMPLPGYGEEEGDDWRWDDAPAPAAPGPVPGFCLVDTPTGRGTLTLLRKRCLLRNYADYDRLPGICHVRTRTPEGRSRSGYLPGCLAAEGFRIAF</sequence>
<dbReference type="OrthoDB" id="7876829at2"/>
<comment type="caution">
    <text evidence="2">The sequence shown here is derived from an EMBL/GenBank/DDBJ whole genome shotgun (WGS) entry which is preliminary data.</text>
</comment>
<evidence type="ECO:0000313" key="3">
    <source>
        <dbReference type="Proteomes" id="UP000003635"/>
    </source>
</evidence>
<reference evidence="2 3" key="1">
    <citation type="journal article" date="2010" name="J. Bacteriol.">
        <title>Genome sequences of Oceanicola granulosus HTCC2516(T) and Oceanicola batsensis HTCC2597(TDelta).</title>
        <authorList>
            <person name="Thrash J.C."/>
            <person name="Cho J.C."/>
            <person name="Vergin K.L."/>
            <person name="Giovannoni S.J."/>
        </authorList>
    </citation>
    <scope>NUCLEOTIDE SEQUENCE [LARGE SCALE GENOMIC DNA]</scope>
    <source>
        <strain evidence="3">ATCC BAA-861 / DSM 15982 / KCTC 12143 / HTCC2516</strain>
    </source>
</reference>
<proteinExistence type="predicted"/>
<dbReference type="Proteomes" id="UP000003635">
    <property type="component" value="Unassembled WGS sequence"/>
</dbReference>
<dbReference type="HOGENOM" id="CLU_1738636_0_0_5"/>
<keyword evidence="3" id="KW-1185">Reference proteome</keyword>
<protein>
    <submittedName>
        <fullName evidence="2">Uncharacterized protein</fullName>
    </submittedName>
</protein>